<gene>
    <name evidence="2" type="ORF">METZ01_LOCUS419568</name>
</gene>
<evidence type="ECO:0000256" key="1">
    <source>
        <dbReference type="SAM" id="MobiDB-lite"/>
    </source>
</evidence>
<reference evidence="2" key="1">
    <citation type="submission" date="2018-05" db="EMBL/GenBank/DDBJ databases">
        <authorList>
            <person name="Lanie J.A."/>
            <person name="Ng W.-L."/>
            <person name="Kazmierczak K.M."/>
            <person name="Andrzejewski T.M."/>
            <person name="Davidsen T.M."/>
            <person name="Wayne K.J."/>
            <person name="Tettelin H."/>
            <person name="Glass J.I."/>
            <person name="Rusch D."/>
            <person name="Podicherti R."/>
            <person name="Tsui H.-C.T."/>
            <person name="Winkler M.E."/>
        </authorList>
    </citation>
    <scope>NUCLEOTIDE SEQUENCE</scope>
</reference>
<evidence type="ECO:0000313" key="2">
    <source>
        <dbReference type="EMBL" id="SVD66714.1"/>
    </source>
</evidence>
<proteinExistence type="predicted"/>
<feature type="region of interest" description="Disordered" evidence="1">
    <location>
        <begin position="1"/>
        <end position="23"/>
    </location>
</feature>
<name>A0A382X758_9ZZZZ</name>
<protein>
    <submittedName>
        <fullName evidence="2">Uncharacterized protein</fullName>
    </submittedName>
</protein>
<dbReference type="EMBL" id="UINC01165365">
    <property type="protein sequence ID" value="SVD66714.1"/>
    <property type="molecule type" value="Genomic_DNA"/>
</dbReference>
<dbReference type="AlphaFoldDB" id="A0A382X758"/>
<sequence>MPLTLTSRSAMAPAKSGWMSRTE</sequence>
<organism evidence="2">
    <name type="scientific">marine metagenome</name>
    <dbReference type="NCBI Taxonomy" id="408172"/>
    <lineage>
        <taxon>unclassified sequences</taxon>
        <taxon>metagenomes</taxon>
        <taxon>ecological metagenomes</taxon>
    </lineage>
</organism>
<accession>A0A382X758</accession>